<evidence type="ECO:0000313" key="3">
    <source>
        <dbReference type="EMBL" id="EGL81722.1"/>
    </source>
</evidence>
<dbReference type="eggNOG" id="COG1011">
    <property type="taxonomic scope" value="Bacteria"/>
</dbReference>
<dbReference type="PANTHER" id="PTHR43434:SF1">
    <property type="entry name" value="PHOSPHOGLYCOLATE PHOSPHATASE"/>
    <property type="match status" value="1"/>
</dbReference>
<dbReference type="EMBL" id="CP082237">
    <property type="protein sequence ID" value="QZT33307.1"/>
    <property type="molecule type" value="Genomic_DNA"/>
</dbReference>
<evidence type="ECO:0000313" key="4">
    <source>
        <dbReference type="EMBL" id="QZT33307.1"/>
    </source>
</evidence>
<dbReference type="GO" id="GO:0008967">
    <property type="term" value="F:phosphoglycolate phosphatase activity"/>
    <property type="evidence" value="ECO:0007669"/>
    <property type="project" value="TreeGrafter"/>
</dbReference>
<protein>
    <submittedName>
        <fullName evidence="4">HAD family hydrolase</fullName>
    </submittedName>
    <submittedName>
        <fullName evidence="3">Haloacid dehalogenase domain protein hydrolase</fullName>
    </submittedName>
</protein>
<dbReference type="KEGG" id="cthu:HUR95_13605"/>
<organism evidence="3 5">
    <name type="scientific">Caldalkalibacillus thermarum (strain TA2.A1)</name>
    <dbReference type="NCBI Taxonomy" id="986075"/>
    <lineage>
        <taxon>Bacteria</taxon>
        <taxon>Bacillati</taxon>
        <taxon>Bacillota</taxon>
        <taxon>Bacilli</taxon>
        <taxon>Bacillales</taxon>
        <taxon>Bacillaceae</taxon>
        <taxon>Caldalkalibacillus</taxon>
    </lineage>
</organism>
<keyword evidence="2" id="KW-0460">Magnesium</keyword>
<dbReference type="AlphaFoldDB" id="F5LAH3"/>
<reference evidence="4 6" key="2">
    <citation type="journal article" date="2020" name="Extremophiles">
        <title>Genomic analysis of Caldalkalibacillus thermarum TA2.A1 reveals aerobic alkaliphilic metabolism and evolutionary hallmarks linking alkaliphilic bacteria and plant life.</title>
        <authorList>
            <person name="de Jong S.I."/>
            <person name="van den Broek M.A."/>
            <person name="Merkel A.Y."/>
            <person name="de la Torre Cortes P."/>
            <person name="Kalamorz F."/>
            <person name="Cook G.M."/>
            <person name="van Loosdrecht M.C.M."/>
            <person name="McMillan D.G.G."/>
        </authorList>
    </citation>
    <scope>NUCLEOTIDE SEQUENCE [LARGE SCALE GENOMIC DNA]</scope>
    <source>
        <strain evidence="4 6">TA2.A1</strain>
    </source>
</reference>
<reference evidence="4" key="3">
    <citation type="submission" date="2021-08" db="EMBL/GenBank/DDBJ databases">
        <authorList>
            <person name="de Jong S."/>
            <person name="van den Broek M."/>
            <person name="Merkel A."/>
            <person name="de la Torre Cortes P."/>
            <person name="Kalamorz F."/>
            <person name="Cook G."/>
            <person name="van Loosdrecht M."/>
            <person name="McMillan D."/>
        </authorList>
    </citation>
    <scope>NUCLEOTIDE SEQUENCE</scope>
    <source>
        <strain evidence="4">TA2.A1</strain>
    </source>
</reference>
<dbReference type="InterPro" id="IPR036412">
    <property type="entry name" value="HAD-like_sf"/>
</dbReference>
<evidence type="ECO:0000256" key="2">
    <source>
        <dbReference type="ARBA" id="ARBA00022842"/>
    </source>
</evidence>
<keyword evidence="6" id="KW-1185">Reference proteome</keyword>
<evidence type="ECO:0000313" key="6">
    <source>
        <dbReference type="Proteomes" id="UP000825179"/>
    </source>
</evidence>
<evidence type="ECO:0000313" key="5">
    <source>
        <dbReference type="Proteomes" id="UP000010716"/>
    </source>
</evidence>
<dbReference type="PANTHER" id="PTHR43434">
    <property type="entry name" value="PHOSPHOGLYCOLATE PHOSPHATASE"/>
    <property type="match status" value="1"/>
</dbReference>
<dbReference type="EMBL" id="AFCE01000163">
    <property type="protein sequence ID" value="EGL81722.1"/>
    <property type="molecule type" value="Genomic_DNA"/>
</dbReference>
<evidence type="ECO:0000256" key="1">
    <source>
        <dbReference type="ARBA" id="ARBA00022801"/>
    </source>
</evidence>
<name>F5LAH3_CALTT</name>
<dbReference type="RefSeq" id="WP_007506256.1">
    <property type="nucleotide sequence ID" value="NZ_CP082237.1"/>
</dbReference>
<dbReference type="Pfam" id="PF00702">
    <property type="entry name" value="Hydrolase"/>
    <property type="match status" value="1"/>
</dbReference>
<sequence>MMNVFQQAELIIFDLDGTLYEDTAHFEYYAQRLAEQIPEDQRKAYWQEYKRMEAGQHIVTIGKVYDVVRDRILELDYPTNLVKQAWTWEGKPLSEEEITRSYPSPIQCDFQSMIAIGDGWWLPNVCARHFGAKDTESAYHATKEYMASDQFQLTPVPGLREALDYLKTKKELVLVTNSQPDDVERLLTLLNLQGLFGLIITDAKKPQYTLHHFSQLLKRYHIDAARALSIGDNFINEIAPAHQLGMKTIFIDMYNLDYPGYDGCKVSSIAETVEAMKQC</sequence>
<proteinExistence type="predicted"/>
<dbReference type="Gene3D" id="3.40.50.1000">
    <property type="entry name" value="HAD superfamily/HAD-like"/>
    <property type="match status" value="1"/>
</dbReference>
<keyword evidence="1 3" id="KW-0378">Hydrolase</keyword>
<dbReference type="GO" id="GO:0005829">
    <property type="term" value="C:cytosol"/>
    <property type="evidence" value="ECO:0007669"/>
    <property type="project" value="TreeGrafter"/>
</dbReference>
<accession>F5LAH3</accession>
<dbReference type="GO" id="GO:0006281">
    <property type="term" value="P:DNA repair"/>
    <property type="evidence" value="ECO:0007669"/>
    <property type="project" value="TreeGrafter"/>
</dbReference>
<dbReference type="CDD" id="cd01427">
    <property type="entry name" value="HAD_like"/>
    <property type="match status" value="1"/>
</dbReference>
<dbReference type="Proteomes" id="UP000010716">
    <property type="component" value="Unassembled WGS sequence"/>
</dbReference>
<dbReference type="InterPro" id="IPR023214">
    <property type="entry name" value="HAD_sf"/>
</dbReference>
<reference evidence="3 5" key="1">
    <citation type="journal article" date="2011" name="J. Bacteriol.">
        <title>Draft genome sequence of the thermoalkaliphilic Caldalkalibacillus thermarum strain TA2.A1.</title>
        <authorList>
            <person name="Kalamorz F."/>
            <person name="Keis S."/>
            <person name="McMillan D.G."/>
            <person name="Olsson K."/>
            <person name="Stanton J.A."/>
            <person name="Stockwell P."/>
            <person name="Black M.A."/>
            <person name="Klingeman D.M."/>
            <person name="Land M.L."/>
            <person name="Han C.S."/>
            <person name="Martin S.L."/>
            <person name="Becher S.A."/>
            <person name="Peddie C.J."/>
            <person name="Morgan H.W."/>
            <person name="Matthies D."/>
            <person name="Preiss L."/>
            <person name="Meier T."/>
            <person name="Brown S.D."/>
            <person name="Cook G.M."/>
        </authorList>
    </citation>
    <scope>NUCLEOTIDE SEQUENCE [LARGE SCALE GENOMIC DNA]</scope>
    <source>
        <strain evidence="3 5">TA2.A1</strain>
    </source>
</reference>
<gene>
    <name evidence="3" type="ORF">CathTA2_2908</name>
    <name evidence="4" type="ORF">HUR95_13605</name>
</gene>
<dbReference type="SUPFAM" id="SSF56784">
    <property type="entry name" value="HAD-like"/>
    <property type="match status" value="1"/>
</dbReference>
<dbReference type="Proteomes" id="UP000825179">
    <property type="component" value="Chromosome"/>
</dbReference>
<dbReference type="InterPro" id="IPR050155">
    <property type="entry name" value="HAD-like_hydrolase_sf"/>
</dbReference>